<accession>A0A1H1C1V9</accession>
<reference evidence="4 5" key="1">
    <citation type="submission" date="2016-10" db="EMBL/GenBank/DDBJ databases">
        <authorList>
            <person name="de Groot N.N."/>
        </authorList>
    </citation>
    <scope>NUCLEOTIDE SEQUENCE [LARGE SCALE GENOMIC DNA]</scope>
    <source>
        <strain evidence="4 5">DSM 43794</strain>
    </source>
</reference>
<sequence length="267" mass="27510">MELKRIANTDSADSNPRPRQAGVIVASTALLALVGLGYAAAAAALAGEVLPGTYVAGVDIGGFSPAEAEATLSKQVADVATKPLTVEIGKKRVQLSPGKIGLSVDVPATVAAAGAGWPSPVGVIRSFFGSRDLSLQIKVNEERLKAGVAALAKNVDRPTGEGRVVYQGLEPRVVLPASGQTLNQAETMKVLRSAYLRPGSPLRLPIAVVQPKVSEAAVRRVAATTARIAVAAPLTLTNGSRKATLRPEAIAGGPLPVWSNPRPSERV</sequence>
<evidence type="ECO:0000259" key="3">
    <source>
        <dbReference type="Pfam" id="PF12229"/>
    </source>
</evidence>
<proteinExistence type="predicted"/>
<organism evidence="4 5">
    <name type="scientific">Thermostaphylospora chromogena</name>
    <dbReference type="NCBI Taxonomy" id="35622"/>
    <lineage>
        <taxon>Bacteria</taxon>
        <taxon>Bacillati</taxon>
        <taxon>Actinomycetota</taxon>
        <taxon>Actinomycetes</taxon>
        <taxon>Streptosporangiales</taxon>
        <taxon>Thermomonosporaceae</taxon>
        <taxon>Thermostaphylospora</taxon>
    </lineage>
</organism>
<keyword evidence="2" id="KW-0472">Membrane</keyword>
<evidence type="ECO:0000256" key="2">
    <source>
        <dbReference type="SAM" id="Phobius"/>
    </source>
</evidence>
<gene>
    <name evidence="4" type="ORF">SAMN04489764_1250</name>
</gene>
<evidence type="ECO:0000313" key="5">
    <source>
        <dbReference type="Proteomes" id="UP000217103"/>
    </source>
</evidence>
<dbReference type="RefSeq" id="WP_131815447.1">
    <property type="nucleotide sequence ID" value="NZ_FNKK01000002.1"/>
</dbReference>
<keyword evidence="5" id="KW-1185">Reference proteome</keyword>
<feature type="transmembrane region" description="Helical" evidence="2">
    <location>
        <begin position="21"/>
        <end position="46"/>
    </location>
</feature>
<dbReference type="InterPro" id="IPR052913">
    <property type="entry name" value="Glycopeptide_resist_protein"/>
</dbReference>
<evidence type="ECO:0000313" key="4">
    <source>
        <dbReference type="EMBL" id="SDQ58131.1"/>
    </source>
</evidence>
<dbReference type="InterPro" id="IPR022029">
    <property type="entry name" value="YoaR-like_PG-bd"/>
</dbReference>
<protein>
    <recommendedName>
        <fullName evidence="3">YoaR-like putative peptidoglycan binding domain-containing protein</fullName>
    </recommendedName>
</protein>
<keyword evidence="2" id="KW-1133">Transmembrane helix</keyword>
<feature type="region of interest" description="Disordered" evidence="1">
    <location>
        <begin position="245"/>
        <end position="267"/>
    </location>
</feature>
<dbReference type="EMBL" id="FNKK01000002">
    <property type="protein sequence ID" value="SDQ58131.1"/>
    <property type="molecule type" value="Genomic_DNA"/>
</dbReference>
<dbReference type="OrthoDB" id="9813301at2"/>
<dbReference type="STRING" id="35622.SAMN04489764_1250"/>
<dbReference type="Pfam" id="PF12229">
    <property type="entry name" value="PG_binding_4"/>
    <property type="match status" value="1"/>
</dbReference>
<dbReference type="PANTHER" id="PTHR35788:SF1">
    <property type="entry name" value="EXPORTED PROTEIN"/>
    <property type="match status" value="1"/>
</dbReference>
<evidence type="ECO:0000256" key="1">
    <source>
        <dbReference type="SAM" id="MobiDB-lite"/>
    </source>
</evidence>
<keyword evidence="2" id="KW-0812">Transmembrane</keyword>
<dbReference type="Proteomes" id="UP000217103">
    <property type="component" value="Unassembled WGS sequence"/>
</dbReference>
<dbReference type="PANTHER" id="PTHR35788">
    <property type="entry name" value="EXPORTED PROTEIN-RELATED"/>
    <property type="match status" value="1"/>
</dbReference>
<name>A0A1H1C1V9_9ACTN</name>
<dbReference type="AlphaFoldDB" id="A0A1H1C1V9"/>
<feature type="domain" description="YoaR-like putative peptidoglycan binding" evidence="3">
    <location>
        <begin position="94"/>
        <end position="194"/>
    </location>
</feature>